<reference evidence="1 2" key="1">
    <citation type="submission" date="2024-04" db="EMBL/GenBank/DDBJ databases">
        <authorList>
            <consortium name="Genoscope - CEA"/>
            <person name="William W."/>
        </authorList>
    </citation>
    <scope>NUCLEOTIDE SEQUENCE [LARGE SCALE GENOMIC DNA]</scope>
</reference>
<dbReference type="EMBL" id="CAXITT010000025">
    <property type="protein sequence ID" value="CAL1527990.1"/>
    <property type="molecule type" value="Genomic_DNA"/>
</dbReference>
<keyword evidence="2" id="KW-1185">Reference proteome</keyword>
<dbReference type="InterPro" id="IPR016187">
    <property type="entry name" value="CTDL_fold"/>
</dbReference>
<dbReference type="SUPFAM" id="SSF56436">
    <property type="entry name" value="C-type lectin-like"/>
    <property type="match status" value="1"/>
</dbReference>
<organism evidence="1 2">
    <name type="scientific">Lymnaea stagnalis</name>
    <name type="common">Great pond snail</name>
    <name type="synonym">Helix stagnalis</name>
    <dbReference type="NCBI Taxonomy" id="6523"/>
    <lineage>
        <taxon>Eukaryota</taxon>
        <taxon>Metazoa</taxon>
        <taxon>Spiralia</taxon>
        <taxon>Lophotrochozoa</taxon>
        <taxon>Mollusca</taxon>
        <taxon>Gastropoda</taxon>
        <taxon>Heterobranchia</taxon>
        <taxon>Euthyneura</taxon>
        <taxon>Panpulmonata</taxon>
        <taxon>Hygrophila</taxon>
        <taxon>Lymnaeoidea</taxon>
        <taxon>Lymnaeidae</taxon>
        <taxon>Lymnaea</taxon>
    </lineage>
</organism>
<comment type="caution">
    <text evidence="1">The sequence shown here is derived from an EMBL/GenBank/DDBJ whole genome shotgun (WGS) entry which is preliminary data.</text>
</comment>
<name>A0AAV2H2X5_LYMST</name>
<dbReference type="AlphaFoldDB" id="A0AAV2H2X5"/>
<dbReference type="Proteomes" id="UP001497497">
    <property type="component" value="Unassembled WGS sequence"/>
</dbReference>
<dbReference type="Gene3D" id="3.10.100.10">
    <property type="entry name" value="Mannose-Binding Protein A, subunit A"/>
    <property type="match status" value="1"/>
</dbReference>
<dbReference type="InterPro" id="IPR016186">
    <property type="entry name" value="C-type_lectin-like/link_sf"/>
</dbReference>
<evidence type="ECO:0000313" key="1">
    <source>
        <dbReference type="EMBL" id="CAL1527990.1"/>
    </source>
</evidence>
<protein>
    <recommendedName>
        <fullName evidence="3">C-type lectin domain-containing protein</fullName>
    </recommendedName>
</protein>
<accession>A0AAV2H2X5</accession>
<proteinExistence type="predicted"/>
<evidence type="ECO:0008006" key="3">
    <source>
        <dbReference type="Google" id="ProtNLM"/>
    </source>
</evidence>
<evidence type="ECO:0000313" key="2">
    <source>
        <dbReference type="Proteomes" id="UP001497497"/>
    </source>
</evidence>
<gene>
    <name evidence="1" type="ORF">GSLYS_00002160001</name>
</gene>
<sequence>MRNCQILDFKKKMSISHIGGNGRRHSSVHMKHSSLFSLSWLVVALAAVGAETQIDIKLDCQTGWTRLGHKCYRLYTDPLPWATSERVCESYGGVLAAPMDYWDNEEIGTFVTNRSGLAEFWLGKMTQFAC</sequence>